<protein>
    <recommendedName>
        <fullName evidence="2">Amidohydrolase-related domain-containing protein</fullName>
    </recommendedName>
</protein>
<dbReference type="PANTHER" id="PTHR43569">
    <property type="entry name" value="AMIDOHYDROLASE"/>
    <property type="match status" value="1"/>
</dbReference>
<dbReference type="OrthoDB" id="9787654at2"/>
<dbReference type="SUPFAM" id="SSF51556">
    <property type="entry name" value="Metallo-dependent hydrolases"/>
    <property type="match status" value="1"/>
</dbReference>
<dbReference type="GO" id="GO:0016787">
    <property type="term" value="F:hydrolase activity"/>
    <property type="evidence" value="ECO:0007669"/>
    <property type="project" value="InterPro"/>
</dbReference>
<comment type="similarity">
    <text evidence="1">Belongs to the metallo-dependent hydrolases superfamily.</text>
</comment>
<dbReference type="InterPro" id="IPR032466">
    <property type="entry name" value="Metal_Hydrolase"/>
</dbReference>
<dbReference type="InterPro" id="IPR006680">
    <property type="entry name" value="Amidohydro-rel"/>
</dbReference>
<evidence type="ECO:0000256" key="1">
    <source>
        <dbReference type="ARBA" id="ARBA00038310"/>
    </source>
</evidence>
<evidence type="ECO:0000313" key="4">
    <source>
        <dbReference type="Proteomes" id="UP000034883"/>
    </source>
</evidence>
<dbReference type="KEGG" id="samy:DB32_006561"/>
<dbReference type="AlphaFoldDB" id="A0A0F6W7E5"/>
<evidence type="ECO:0000313" key="3">
    <source>
        <dbReference type="EMBL" id="AKF09412.1"/>
    </source>
</evidence>
<dbReference type="EMBL" id="CP011125">
    <property type="protein sequence ID" value="AKF09412.1"/>
    <property type="molecule type" value="Genomic_DNA"/>
</dbReference>
<gene>
    <name evidence="3" type="ORF">DB32_006561</name>
</gene>
<dbReference type="Gene3D" id="3.20.20.140">
    <property type="entry name" value="Metal-dependent hydrolases"/>
    <property type="match status" value="1"/>
</dbReference>
<sequence>MSLDVPVLDAHVHLWDPRTTPRIVSPAVKLLGFSDRVLHGVGSRLFPQRDLDFVGRTEHVLSSFLPGHLRLDHASEDVRGFVHVEASWRARDPMRYADETRWLEALCGSELRAIVGNADLAHPRLDALLQAHRSASTRVVGVRDKLAYSHDPKIATWAKSADRMRDPAWRHGYARLGERGLTFDAWMYAPQLRELEALVRDVPGTRVVLDHLGTPIGLGGPDGARVAAAWHEDLARLAQHRHVHAKISGLTMPIVGFGLHTRATPPSASELADLLGPHVEHALRVFGVERCFFASNFPMDKVSAPWATLFDAFAQLTSARTRDERRALFHDNALRFYGVAGVE</sequence>
<dbReference type="InterPro" id="IPR052350">
    <property type="entry name" value="Metallo-dep_Lactonases"/>
</dbReference>
<feature type="domain" description="Amidohydrolase-related" evidence="2">
    <location>
        <begin position="9"/>
        <end position="338"/>
    </location>
</feature>
<dbReference type="PANTHER" id="PTHR43569:SF1">
    <property type="entry name" value="BLL3371 PROTEIN"/>
    <property type="match status" value="1"/>
</dbReference>
<name>A0A0F6W7E5_9BACT</name>
<dbReference type="STRING" id="927083.DB32_006561"/>
<keyword evidence="4" id="KW-1185">Reference proteome</keyword>
<dbReference type="Pfam" id="PF04909">
    <property type="entry name" value="Amidohydro_2"/>
    <property type="match status" value="1"/>
</dbReference>
<proteinExistence type="inferred from homology"/>
<reference evidence="3 4" key="1">
    <citation type="submission" date="2015-03" db="EMBL/GenBank/DDBJ databases">
        <title>Genome assembly of Sandaracinus amylolyticus DSM 53668.</title>
        <authorList>
            <person name="Sharma G."/>
            <person name="Subramanian S."/>
        </authorList>
    </citation>
    <scope>NUCLEOTIDE SEQUENCE [LARGE SCALE GENOMIC DNA]</scope>
    <source>
        <strain evidence="3 4">DSM 53668</strain>
    </source>
</reference>
<dbReference type="RefSeq" id="WP_053236458.1">
    <property type="nucleotide sequence ID" value="NZ_CP011125.1"/>
</dbReference>
<organism evidence="3 4">
    <name type="scientific">Sandaracinus amylolyticus</name>
    <dbReference type="NCBI Taxonomy" id="927083"/>
    <lineage>
        <taxon>Bacteria</taxon>
        <taxon>Pseudomonadati</taxon>
        <taxon>Myxococcota</taxon>
        <taxon>Polyangia</taxon>
        <taxon>Polyangiales</taxon>
        <taxon>Sandaracinaceae</taxon>
        <taxon>Sandaracinus</taxon>
    </lineage>
</organism>
<evidence type="ECO:0000259" key="2">
    <source>
        <dbReference type="Pfam" id="PF04909"/>
    </source>
</evidence>
<dbReference type="Proteomes" id="UP000034883">
    <property type="component" value="Chromosome"/>
</dbReference>
<accession>A0A0F6W7E5</accession>